<dbReference type="AlphaFoldDB" id="A0A438HTY7"/>
<dbReference type="PANTHER" id="PTHR46316">
    <property type="entry name" value="SNF1-RELATED PROTEIN KINASE REGULATORY SUBUNIT BETA-1"/>
    <property type="match status" value="1"/>
</dbReference>
<dbReference type="Pfam" id="PF25797">
    <property type="entry name" value="PDF2_C"/>
    <property type="match status" value="1"/>
</dbReference>
<dbReference type="InterPro" id="IPR043554">
    <property type="entry name" value="KINB"/>
</dbReference>
<evidence type="ECO:0000313" key="3">
    <source>
        <dbReference type="Proteomes" id="UP000288805"/>
    </source>
</evidence>
<organism evidence="2 3">
    <name type="scientific">Vitis vinifera</name>
    <name type="common">Grape</name>
    <dbReference type="NCBI Taxonomy" id="29760"/>
    <lineage>
        <taxon>Eukaryota</taxon>
        <taxon>Viridiplantae</taxon>
        <taxon>Streptophyta</taxon>
        <taxon>Embryophyta</taxon>
        <taxon>Tracheophyta</taxon>
        <taxon>Spermatophyta</taxon>
        <taxon>Magnoliopsida</taxon>
        <taxon>eudicotyledons</taxon>
        <taxon>Gunneridae</taxon>
        <taxon>Pentapetalae</taxon>
        <taxon>rosids</taxon>
        <taxon>Vitales</taxon>
        <taxon>Vitaceae</taxon>
        <taxon>Viteae</taxon>
        <taxon>Vitis</taxon>
    </lineage>
</organism>
<dbReference type="EMBL" id="QGNW01000178">
    <property type="protein sequence ID" value="RVW87934.1"/>
    <property type="molecule type" value="Genomic_DNA"/>
</dbReference>
<feature type="domain" description="HD-Zip IV C-terminal" evidence="1">
    <location>
        <begin position="106"/>
        <end position="169"/>
    </location>
</feature>
<gene>
    <name evidence="2" type="primary">KINB2_3</name>
    <name evidence="2" type="ORF">CK203_033934</name>
</gene>
<reference evidence="2 3" key="1">
    <citation type="journal article" date="2018" name="PLoS Genet.">
        <title>Population sequencing reveals clonal diversity and ancestral inbreeding in the grapevine cultivar Chardonnay.</title>
        <authorList>
            <person name="Roach M.J."/>
            <person name="Johnson D.L."/>
            <person name="Bohlmann J."/>
            <person name="van Vuuren H.J."/>
            <person name="Jones S.J."/>
            <person name="Pretorius I.S."/>
            <person name="Schmidt S.A."/>
            <person name="Borneman A.R."/>
        </authorList>
    </citation>
    <scope>NUCLEOTIDE SEQUENCE [LARGE SCALE GENOMIC DNA]</scope>
    <source>
        <strain evidence="3">cv. Chardonnay</strain>
        <tissue evidence="2">Leaf</tissue>
    </source>
</reference>
<accession>A0A438HTY7</accession>
<evidence type="ECO:0000313" key="2">
    <source>
        <dbReference type="EMBL" id="RVW87934.1"/>
    </source>
</evidence>
<protein>
    <submittedName>
        <fullName evidence="2">SNF1-related protein kinase regulatory subunit beta-2</fullName>
    </submittedName>
</protein>
<name>A0A438HTY7_VITVI</name>
<dbReference type="InterPro" id="IPR057993">
    <property type="entry name" value="HD-Zip_IV_C"/>
</dbReference>
<sequence length="391" mass="44264">MRTPSCHPRFTHHIRHYIAHLSLISSVPFIDHQRNDMEKGQWRHVEFLLYCIIGTGISVMRTRCIHKKRKRTSVVTIHKNTDPGQSYGVFFNAATTICFSVSLQKQEFAHIANEPHLGNCIFVLKAFNPSQNNMLMLHGNFIDSSVSLIIYCPVDLPAISIAMSGNDQILIIATVDVGYNRLLDICKVEDESELCDIINMGSGQAKDALKIFKKLLEDFEELKYLLVHGHGPLSPYPEDYTLQAVLVGMMGQSPHHSPRATQSPLVFVPQIPVILLQKPYEMLITNHPWMQVSSEHEDMCSEQGFPSMFTWGYGGKEVAAEGSRDNWKIGKSLQRLGKEFAIMKVLHLSDLQDPVPEDFESISDFGSLQSASEPSKYKCVRVYKKTREKQS</sequence>
<comment type="caution">
    <text evidence="2">The sequence shown here is derived from an EMBL/GenBank/DDBJ whole genome shotgun (WGS) entry which is preliminary data.</text>
</comment>
<dbReference type="Proteomes" id="UP000288805">
    <property type="component" value="Unassembled WGS sequence"/>
</dbReference>
<dbReference type="PANTHER" id="PTHR46316:SF2">
    <property type="entry name" value="SNF1-RELATED PROTEIN KINASE REGULATORY SUBUNIT BETA-2"/>
    <property type="match status" value="1"/>
</dbReference>
<evidence type="ECO:0000259" key="1">
    <source>
        <dbReference type="Pfam" id="PF25797"/>
    </source>
</evidence>
<proteinExistence type="predicted"/>